<dbReference type="GO" id="GO:0004519">
    <property type="term" value="F:endonuclease activity"/>
    <property type="evidence" value="ECO:0007669"/>
    <property type="project" value="UniProtKB-KW"/>
</dbReference>
<dbReference type="InterPro" id="IPR027417">
    <property type="entry name" value="P-loop_NTPase"/>
</dbReference>
<dbReference type="InterPro" id="IPR041685">
    <property type="entry name" value="AAA_GajA/Old/RecF-like"/>
</dbReference>
<dbReference type="Pfam" id="PF20469">
    <property type="entry name" value="OLD-like_TOPRIM"/>
    <property type="match status" value="1"/>
</dbReference>
<keyword evidence="4" id="KW-1185">Reference proteome</keyword>
<dbReference type="CDD" id="cd01026">
    <property type="entry name" value="TOPRIM_OLD"/>
    <property type="match status" value="1"/>
</dbReference>
<organism evidence="3 4">
    <name type="scientific">Dorea longicatena</name>
    <dbReference type="NCBI Taxonomy" id="88431"/>
    <lineage>
        <taxon>Bacteria</taxon>
        <taxon>Bacillati</taxon>
        <taxon>Bacillota</taxon>
        <taxon>Clostridia</taxon>
        <taxon>Lachnospirales</taxon>
        <taxon>Lachnospiraceae</taxon>
        <taxon>Dorea</taxon>
    </lineage>
</organism>
<gene>
    <name evidence="3" type="ORF">DW265_06760</name>
</gene>
<dbReference type="AlphaFoldDB" id="A0A414SW90"/>
<accession>A0A414SW90</accession>
<dbReference type="SUPFAM" id="SSF52540">
    <property type="entry name" value="P-loop containing nucleoside triphosphate hydrolases"/>
    <property type="match status" value="1"/>
</dbReference>
<dbReference type="Gene3D" id="3.40.50.300">
    <property type="entry name" value="P-loop containing nucleotide triphosphate hydrolases"/>
    <property type="match status" value="1"/>
</dbReference>
<keyword evidence="3" id="KW-0540">Nuclease</keyword>
<keyword evidence="3" id="KW-0255">Endonuclease</keyword>
<sequence>MKLESITVENYRQFEKAELTFDEGITILAGANNSGKTSLINLIKNIFVDDKLNYNMSDIPAKNMREWVEWVYPIFQKFFRDRKTEENVEKDLLNVVIPKEETDSTHLMKMTTVKIHVSYNPDMDDIKLFADCIMDLDETKHDFYFMYNFEIVHTQFAREIINNFSKIKHRFAEIEEKKSQYAETTDELIINNIQVKERYLKQLIVSLYIQATIPNVYFCDEDYKNKCKFDETKKFRQLFNFCFIKASRPLDDDESDHSHMLSKQMIKMVKMDEKWNELVESLPDEVLKPIQEKEIDKAIRSTSLESLKDTIATLEQTNGGKSGELMLDMQISEEDISDLLQRITTATYDIDGYYLGESSQGLGYSNMIYIHLQLKEYEKNIDPLKVNMFFLEEPESHMHPQMQQVFIKYLLDYYESKLQGLITTHSNEMVRVAGISHLRVIRHVGNFKSELYDLSILVKDLKKSEEMEDKELANFFDWFFEIGYSEIVFADRAIFYEGDTERLYIRKVMTLEKYKKLKQQYVAFIQVGGAYAKNYEKLIKLLGIKSLIITDIDYGKSEIVIEDVKKSKTTNATIEYFYSINNSTDTPTVEELYSWKETGGNIIEDLIYVCFQTKDDGYARTLEEAMINKYFDMDVSKCYKKSDWKEKRKDSELKFSIPRMKNKKEIADDDMVSVRDILAATSGNKTDFMCSVIMKDYVKKMLPDYIERGLEWLMK</sequence>
<evidence type="ECO:0000313" key="3">
    <source>
        <dbReference type="EMBL" id="RHG26299.1"/>
    </source>
</evidence>
<dbReference type="InterPro" id="IPR034139">
    <property type="entry name" value="TOPRIM_OLD"/>
</dbReference>
<keyword evidence="3" id="KW-0378">Hydrolase</keyword>
<dbReference type="Proteomes" id="UP000284095">
    <property type="component" value="Unassembled WGS sequence"/>
</dbReference>
<dbReference type="PANTHER" id="PTHR43581:SF4">
    <property type="entry name" value="ATP_GTP PHOSPHATASE"/>
    <property type="match status" value="1"/>
</dbReference>
<dbReference type="Pfam" id="PF13175">
    <property type="entry name" value="AAA_15"/>
    <property type="match status" value="1"/>
</dbReference>
<reference evidence="3 4" key="1">
    <citation type="submission" date="2018-08" db="EMBL/GenBank/DDBJ databases">
        <title>A genome reference for cultivated species of the human gut microbiota.</title>
        <authorList>
            <person name="Zou Y."/>
            <person name="Xue W."/>
            <person name="Luo G."/>
        </authorList>
    </citation>
    <scope>NUCLEOTIDE SEQUENCE [LARGE SCALE GENOMIC DNA]</scope>
    <source>
        <strain evidence="3 4">AM22-22</strain>
    </source>
</reference>
<evidence type="ECO:0000259" key="1">
    <source>
        <dbReference type="Pfam" id="PF13175"/>
    </source>
</evidence>
<comment type="caution">
    <text evidence="3">The sequence shown here is derived from an EMBL/GenBank/DDBJ whole genome shotgun (WGS) entry which is preliminary data.</text>
</comment>
<dbReference type="RefSeq" id="WP_118224819.1">
    <property type="nucleotide sequence ID" value="NZ_QRIC01000012.1"/>
</dbReference>
<feature type="domain" description="OLD protein-like TOPRIM" evidence="2">
    <location>
        <begin position="489"/>
        <end position="553"/>
    </location>
</feature>
<name>A0A414SW90_9FIRM</name>
<dbReference type="EMBL" id="QRIC01000012">
    <property type="protein sequence ID" value="RHG26299.1"/>
    <property type="molecule type" value="Genomic_DNA"/>
</dbReference>
<proteinExistence type="predicted"/>
<evidence type="ECO:0000259" key="2">
    <source>
        <dbReference type="Pfam" id="PF20469"/>
    </source>
</evidence>
<protein>
    <submittedName>
        <fullName evidence="3">ATP-dependent endonuclease</fullName>
    </submittedName>
</protein>
<feature type="domain" description="Endonuclease GajA/Old nuclease/RecF-like AAA" evidence="1">
    <location>
        <begin position="1"/>
        <end position="430"/>
    </location>
</feature>
<dbReference type="InterPro" id="IPR051396">
    <property type="entry name" value="Bact_Antivir_Def_Nuclease"/>
</dbReference>
<dbReference type="PANTHER" id="PTHR43581">
    <property type="entry name" value="ATP/GTP PHOSPHATASE"/>
    <property type="match status" value="1"/>
</dbReference>
<evidence type="ECO:0000313" key="4">
    <source>
        <dbReference type="Proteomes" id="UP000284095"/>
    </source>
</evidence>